<feature type="domain" description="Ig-like" evidence="5">
    <location>
        <begin position="50"/>
        <end position="153"/>
    </location>
</feature>
<dbReference type="RefSeq" id="XP_008478481.2">
    <property type="nucleotide sequence ID" value="XM_008480259.3"/>
</dbReference>
<dbReference type="SMART" id="SM00408">
    <property type="entry name" value="IGc2"/>
    <property type="match status" value="1"/>
</dbReference>
<keyword evidence="2" id="KW-1015">Disulfide bond</keyword>
<keyword evidence="3" id="KW-0393">Immunoglobulin domain</keyword>
<evidence type="ECO:0000256" key="1">
    <source>
        <dbReference type="ARBA" id="ARBA00022729"/>
    </source>
</evidence>
<dbReference type="PANTHER" id="PTHR45080">
    <property type="entry name" value="CONTACTIN 5"/>
    <property type="match status" value="1"/>
</dbReference>
<protein>
    <submittedName>
        <fullName evidence="7 8">Immunoglobulin domain-containing protein oig-4-like</fullName>
    </submittedName>
</protein>
<dbReference type="CDD" id="cd00096">
    <property type="entry name" value="Ig"/>
    <property type="match status" value="1"/>
</dbReference>
<dbReference type="OrthoDB" id="6127080at2759"/>
<evidence type="ECO:0000313" key="7">
    <source>
        <dbReference type="RefSeq" id="XP_008478481.2"/>
    </source>
</evidence>
<dbReference type="AlphaFoldDB" id="A0A1S3DBC8"/>
<feature type="chain" id="PRO_5044565811" evidence="4">
    <location>
        <begin position="27"/>
        <end position="172"/>
    </location>
</feature>
<dbReference type="PROSITE" id="PS50835">
    <property type="entry name" value="IG_LIKE"/>
    <property type="match status" value="1"/>
</dbReference>
<dbReference type="Gene3D" id="2.60.40.10">
    <property type="entry name" value="Immunoglobulins"/>
    <property type="match status" value="1"/>
</dbReference>
<dbReference type="Pfam" id="PF13927">
    <property type="entry name" value="Ig_3"/>
    <property type="match status" value="1"/>
</dbReference>
<reference evidence="7 8" key="1">
    <citation type="submission" date="2025-04" db="UniProtKB">
        <authorList>
            <consortium name="RefSeq"/>
        </authorList>
    </citation>
    <scope>IDENTIFICATION</scope>
</reference>
<evidence type="ECO:0000256" key="3">
    <source>
        <dbReference type="ARBA" id="ARBA00023319"/>
    </source>
</evidence>
<name>A0A1S3DBC8_DIACI</name>
<evidence type="ECO:0000313" key="8">
    <source>
        <dbReference type="RefSeq" id="XP_026683853.1"/>
    </source>
</evidence>
<proteinExistence type="predicted"/>
<dbReference type="SUPFAM" id="SSF48726">
    <property type="entry name" value="Immunoglobulin"/>
    <property type="match status" value="1"/>
</dbReference>
<evidence type="ECO:0000256" key="4">
    <source>
        <dbReference type="SAM" id="SignalP"/>
    </source>
</evidence>
<dbReference type="PaxDb" id="121845-A0A1S3DBC8"/>
<dbReference type="GO" id="GO:0007156">
    <property type="term" value="P:homophilic cell adhesion via plasma membrane adhesion molecules"/>
    <property type="evidence" value="ECO:0007669"/>
    <property type="project" value="TreeGrafter"/>
</dbReference>
<dbReference type="RefSeq" id="XP_026683854.1">
    <property type="nucleotide sequence ID" value="XM_026828053.1"/>
</dbReference>
<accession>A0A1S3DBC8</accession>
<keyword evidence="6" id="KW-1185">Reference proteome</keyword>
<evidence type="ECO:0000256" key="2">
    <source>
        <dbReference type="ARBA" id="ARBA00023157"/>
    </source>
</evidence>
<feature type="signal peptide" evidence="4">
    <location>
        <begin position="1"/>
        <end position="26"/>
    </location>
</feature>
<dbReference type="InterPro" id="IPR050958">
    <property type="entry name" value="Cell_Adh-Cytoskel_Orgn"/>
</dbReference>
<dbReference type="PANTHER" id="PTHR45080:SF8">
    <property type="entry name" value="IG-LIKE DOMAIN-CONTAINING PROTEIN"/>
    <property type="match status" value="1"/>
</dbReference>
<evidence type="ECO:0000259" key="5">
    <source>
        <dbReference type="PROSITE" id="PS50835"/>
    </source>
</evidence>
<dbReference type="GeneID" id="103515318"/>
<dbReference type="Proteomes" id="UP000079169">
    <property type="component" value="Unplaced"/>
</dbReference>
<organism evidence="6 7">
    <name type="scientific">Diaphorina citri</name>
    <name type="common">Asian citrus psyllid</name>
    <dbReference type="NCBI Taxonomy" id="121845"/>
    <lineage>
        <taxon>Eukaryota</taxon>
        <taxon>Metazoa</taxon>
        <taxon>Ecdysozoa</taxon>
        <taxon>Arthropoda</taxon>
        <taxon>Hexapoda</taxon>
        <taxon>Insecta</taxon>
        <taxon>Pterygota</taxon>
        <taxon>Neoptera</taxon>
        <taxon>Paraneoptera</taxon>
        <taxon>Hemiptera</taxon>
        <taxon>Sternorrhyncha</taxon>
        <taxon>Psylloidea</taxon>
        <taxon>Psyllidae</taxon>
        <taxon>Diaphorininae</taxon>
        <taxon>Diaphorina</taxon>
    </lineage>
</organism>
<sequence length="172" mass="19762">MLGFNHLLSLLLSLFVITIKIPSSESGKLSFGAQGRGSVKDVPYLASRMPIIIRYPPKSDVYDTSIPENGARIIKSSHFEFDYMLGRKITFFCMAEGFPRPHITWTKDDIELTFHKYFQVHEWFLGNNTIKSKMEIDPATQKDAGYYECVADNPFAIDRRGFRTDYVLYDGQ</sequence>
<dbReference type="InterPro" id="IPR003598">
    <property type="entry name" value="Ig_sub2"/>
</dbReference>
<dbReference type="STRING" id="121845.A0A1S3DBC8"/>
<evidence type="ECO:0000313" key="9">
    <source>
        <dbReference type="RefSeq" id="XP_026683854.1"/>
    </source>
</evidence>
<dbReference type="RefSeq" id="XP_026683853.1">
    <property type="nucleotide sequence ID" value="XM_026828052.1"/>
</dbReference>
<evidence type="ECO:0000313" key="6">
    <source>
        <dbReference type="Proteomes" id="UP000079169"/>
    </source>
</evidence>
<dbReference type="InterPro" id="IPR007110">
    <property type="entry name" value="Ig-like_dom"/>
</dbReference>
<keyword evidence="1 4" id="KW-0732">Signal</keyword>
<dbReference type="KEGG" id="dci:103515318"/>
<dbReference type="InterPro" id="IPR036179">
    <property type="entry name" value="Ig-like_dom_sf"/>
</dbReference>
<dbReference type="GO" id="GO:0005886">
    <property type="term" value="C:plasma membrane"/>
    <property type="evidence" value="ECO:0007669"/>
    <property type="project" value="TreeGrafter"/>
</dbReference>
<gene>
    <name evidence="7 8 9" type="primary">LOC103515318</name>
</gene>
<dbReference type="InterPro" id="IPR013783">
    <property type="entry name" value="Ig-like_fold"/>
</dbReference>